<accession>A0ABW2A0W0</accession>
<organism evidence="1 2">
    <name type="scientific">Marinobacterium aestuariivivens</name>
    <dbReference type="NCBI Taxonomy" id="1698799"/>
    <lineage>
        <taxon>Bacteria</taxon>
        <taxon>Pseudomonadati</taxon>
        <taxon>Pseudomonadota</taxon>
        <taxon>Gammaproteobacteria</taxon>
        <taxon>Oceanospirillales</taxon>
        <taxon>Oceanospirillaceae</taxon>
        <taxon>Marinobacterium</taxon>
    </lineage>
</organism>
<evidence type="ECO:0000313" key="1">
    <source>
        <dbReference type="EMBL" id="MFC6671063.1"/>
    </source>
</evidence>
<evidence type="ECO:0000313" key="2">
    <source>
        <dbReference type="Proteomes" id="UP001596422"/>
    </source>
</evidence>
<dbReference type="InterPro" id="IPR020911">
    <property type="entry name" value="UPF0325"/>
</dbReference>
<name>A0ABW2A0W0_9GAMM</name>
<dbReference type="RefSeq" id="WP_379909573.1">
    <property type="nucleotide sequence ID" value="NZ_JBHSWE010000001.1"/>
</dbReference>
<dbReference type="EMBL" id="JBHSWE010000001">
    <property type="protein sequence ID" value="MFC6671063.1"/>
    <property type="molecule type" value="Genomic_DNA"/>
</dbReference>
<keyword evidence="2" id="KW-1185">Reference proteome</keyword>
<proteinExistence type="predicted"/>
<dbReference type="Pfam" id="PF11944">
    <property type="entry name" value="DUF3461"/>
    <property type="match status" value="1"/>
</dbReference>
<dbReference type="Proteomes" id="UP001596422">
    <property type="component" value="Unassembled WGS sequence"/>
</dbReference>
<reference evidence="2" key="1">
    <citation type="journal article" date="2019" name="Int. J. Syst. Evol. Microbiol.">
        <title>The Global Catalogue of Microorganisms (GCM) 10K type strain sequencing project: providing services to taxonomists for standard genome sequencing and annotation.</title>
        <authorList>
            <consortium name="The Broad Institute Genomics Platform"/>
            <consortium name="The Broad Institute Genome Sequencing Center for Infectious Disease"/>
            <person name="Wu L."/>
            <person name="Ma J."/>
        </authorList>
    </citation>
    <scope>NUCLEOTIDE SEQUENCE [LARGE SCALE GENOMIC DNA]</scope>
    <source>
        <strain evidence="2">NBRC 111756</strain>
    </source>
</reference>
<protein>
    <submittedName>
        <fullName evidence="1">DUF3461 family protein</fullName>
    </submittedName>
</protein>
<gene>
    <name evidence="1" type="ORF">ACFQDL_14050</name>
</gene>
<sequence length="115" mass="13368">MSTFPTLTAMGIRHTEEISRFTLHEGSHSDELKVYFRQAPGGHQPQSMKFHFDRPCHDNRSAAPELLQALDELRQLTRNGQPAPTRHQLLTELNQLELVFSAKIEELRHNLQQWK</sequence>
<comment type="caution">
    <text evidence="1">The sequence shown here is derived from an EMBL/GenBank/DDBJ whole genome shotgun (WGS) entry which is preliminary data.</text>
</comment>